<feature type="region of interest" description="Disordered" evidence="5">
    <location>
        <begin position="1"/>
        <end position="21"/>
    </location>
</feature>
<dbReference type="SUPFAM" id="SSF82895">
    <property type="entry name" value="TSP-1 type 1 repeat"/>
    <property type="match status" value="1"/>
</dbReference>
<sequence length="546" mass="56787">MAVPGSQGGLAPPAHLGGPHGTGHRWPWRALLLAWLSLGCGIGTAQGSAPEVLVQGPEPPARARPRRQLARGTWGPWGPWSACSSSCGDGVAFRARRCLRSPPEEPCTGDPRQYRLCQLQGCPGGSVPFRAMQCSLYDDKPIPGTQARYRWVPFYGAPNACDLNCLAVGHNFYYTFGRVLDGTRCGPDSSELCVGGRCLSVGCDGILGLGARPHACGRCGGGQDGCLVVHRLFQGTEPPSALMTSDGRYVLNGDWSIAWPGPYEAAGTRLLYARSPDGAESLEAPGPTAEDLHVLVLLQEPNPGIEYEFWLPRGHPQPPDTSPLRQPQPRGAGSPPPEEPPVPTPPPRTQSHTTEPPRTPPGRSGVAAGRCGRCRPPKGRSQRIRHFCQSDFGEHQAGWGGDRGTMLGAMCPAQAAPHHPCSLPSPDPGAALGGAGDALRGAGADSVPAPLPAGAPRVRLGARRLRLPPAAGGPRVPADGEAPRQLRAHPEPHPAAARRLRPPVVPPRGPAGAGGSAALRTATATLSPQTHRPGGGSGTPGVGAGP</sequence>
<reference evidence="9" key="2">
    <citation type="submission" date="2025-09" db="UniProtKB">
        <authorList>
            <consortium name="Ensembl"/>
        </authorList>
    </citation>
    <scope>IDENTIFICATION</scope>
</reference>
<dbReference type="FunFam" id="2.20.100.10:FF:000001">
    <property type="entry name" value="semaphorin-5A isoform X1"/>
    <property type="match status" value="1"/>
</dbReference>
<accession>A0A8B9U061</accession>
<organism evidence="9 10">
    <name type="scientific">Anas zonorhyncha</name>
    <name type="common">Eastern spot-billed duck</name>
    <dbReference type="NCBI Taxonomy" id="75864"/>
    <lineage>
        <taxon>Eukaryota</taxon>
        <taxon>Metazoa</taxon>
        <taxon>Chordata</taxon>
        <taxon>Craniata</taxon>
        <taxon>Vertebrata</taxon>
        <taxon>Euteleostomi</taxon>
        <taxon>Archelosauria</taxon>
        <taxon>Archosauria</taxon>
        <taxon>Dinosauria</taxon>
        <taxon>Saurischia</taxon>
        <taxon>Theropoda</taxon>
        <taxon>Coelurosauria</taxon>
        <taxon>Aves</taxon>
        <taxon>Neognathae</taxon>
        <taxon>Galloanserae</taxon>
        <taxon>Anseriformes</taxon>
        <taxon>Anatidae</taxon>
        <taxon>Anatinae</taxon>
        <taxon>Anas</taxon>
    </lineage>
</organism>
<dbReference type="AlphaFoldDB" id="A0A8B9U061"/>
<dbReference type="PANTHER" id="PTHR13723">
    <property type="entry name" value="ADAMTS A DISINTEGRIN AND METALLOPROTEASE WITH THROMBOSPONDIN MOTIFS PROTEASE"/>
    <property type="match status" value="1"/>
</dbReference>
<dbReference type="InterPro" id="IPR010294">
    <property type="entry name" value="ADAMTS_spacer1"/>
</dbReference>
<protein>
    <submittedName>
        <fullName evidence="9">ADAMTS like 5</fullName>
    </submittedName>
</protein>
<feature type="disulfide bond" evidence="4">
    <location>
        <begin position="87"/>
        <end position="122"/>
    </location>
</feature>
<keyword evidence="10" id="KW-1185">Reference proteome</keyword>
<evidence type="ECO:0000259" key="8">
    <source>
        <dbReference type="Pfam" id="PF19236"/>
    </source>
</evidence>
<reference evidence="9" key="1">
    <citation type="submission" date="2025-08" db="UniProtKB">
        <authorList>
            <consortium name="Ensembl"/>
        </authorList>
    </citation>
    <scope>IDENTIFICATION</scope>
</reference>
<dbReference type="Pfam" id="PF00090">
    <property type="entry name" value="TSP_1"/>
    <property type="match status" value="1"/>
</dbReference>
<dbReference type="InterPro" id="IPR013273">
    <property type="entry name" value="ADAMTS/ADAMTS-like"/>
</dbReference>
<dbReference type="Gene3D" id="2.60.120.830">
    <property type="match status" value="1"/>
</dbReference>
<dbReference type="PROSITE" id="PS50092">
    <property type="entry name" value="TSP1"/>
    <property type="match status" value="1"/>
</dbReference>
<feature type="disulfide bond" evidence="4">
    <location>
        <begin position="83"/>
        <end position="117"/>
    </location>
</feature>
<keyword evidence="6" id="KW-0732">Signal</keyword>
<evidence type="ECO:0000256" key="1">
    <source>
        <dbReference type="ARBA" id="ARBA00004613"/>
    </source>
</evidence>
<dbReference type="Pfam" id="PF05986">
    <property type="entry name" value="ADAMTS_spacer1"/>
    <property type="match status" value="1"/>
</dbReference>
<feature type="signal peptide" evidence="6">
    <location>
        <begin position="1"/>
        <end position="47"/>
    </location>
</feature>
<dbReference type="GO" id="GO:0004222">
    <property type="term" value="F:metalloendopeptidase activity"/>
    <property type="evidence" value="ECO:0007669"/>
    <property type="project" value="TreeGrafter"/>
</dbReference>
<evidence type="ECO:0000256" key="6">
    <source>
        <dbReference type="SAM" id="SignalP"/>
    </source>
</evidence>
<evidence type="ECO:0000313" key="10">
    <source>
        <dbReference type="Proteomes" id="UP000694549"/>
    </source>
</evidence>
<comment type="subcellular location">
    <subcellularLocation>
        <location evidence="1">Secreted</location>
    </subcellularLocation>
</comment>
<feature type="compositionally biased region" description="Low complexity" evidence="5">
    <location>
        <begin position="516"/>
        <end position="527"/>
    </location>
</feature>
<feature type="domain" description="ADAMTS/ADAMTS-like cysteine-rich" evidence="8">
    <location>
        <begin position="129"/>
        <end position="226"/>
    </location>
</feature>
<dbReference type="PRINTS" id="PR01857">
    <property type="entry name" value="ADAMTSFAMILY"/>
</dbReference>
<feature type="compositionally biased region" description="Pro residues" evidence="5">
    <location>
        <begin position="334"/>
        <end position="348"/>
    </location>
</feature>
<feature type="disulfide bond" evidence="4">
    <location>
        <begin position="98"/>
        <end position="107"/>
    </location>
</feature>
<keyword evidence="3 4" id="KW-1015">Disulfide bond</keyword>
<evidence type="ECO:0000256" key="5">
    <source>
        <dbReference type="SAM" id="MobiDB-lite"/>
    </source>
</evidence>
<dbReference type="Ensembl" id="ENSAZOT00000000741.1">
    <property type="protein sequence ID" value="ENSAZOP00000000693.1"/>
    <property type="gene ID" value="ENSAZOG00000000507.1"/>
</dbReference>
<feature type="compositionally biased region" description="Basic and acidic residues" evidence="5">
    <location>
        <begin position="481"/>
        <end position="492"/>
    </location>
</feature>
<feature type="region of interest" description="Disordered" evidence="5">
    <location>
        <begin position="467"/>
        <end position="546"/>
    </location>
</feature>
<dbReference type="GO" id="GO:0031012">
    <property type="term" value="C:extracellular matrix"/>
    <property type="evidence" value="ECO:0007669"/>
    <property type="project" value="TreeGrafter"/>
</dbReference>
<evidence type="ECO:0000259" key="7">
    <source>
        <dbReference type="Pfam" id="PF05986"/>
    </source>
</evidence>
<dbReference type="InterPro" id="IPR045371">
    <property type="entry name" value="ADAMTS_CR_3"/>
</dbReference>
<feature type="region of interest" description="Disordered" evidence="5">
    <location>
        <begin position="307"/>
        <end position="382"/>
    </location>
</feature>
<name>A0A8B9U061_9AVES</name>
<dbReference type="Pfam" id="PF19236">
    <property type="entry name" value="ADAMTS_CR_3"/>
    <property type="match status" value="1"/>
</dbReference>
<dbReference type="SMART" id="SM00209">
    <property type="entry name" value="TSP1"/>
    <property type="match status" value="1"/>
</dbReference>
<dbReference type="Gene3D" id="2.20.100.10">
    <property type="entry name" value="Thrombospondin type-1 (TSP1) repeat"/>
    <property type="match status" value="1"/>
</dbReference>
<proteinExistence type="predicted"/>
<evidence type="ECO:0000256" key="4">
    <source>
        <dbReference type="PIRSR" id="PIRSR613273-3"/>
    </source>
</evidence>
<dbReference type="GO" id="GO:0030198">
    <property type="term" value="P:extracellular matrix organization"/>
    <property type="evidence" value="ECO:0007669"/>
    <property type="project" value="InterPro"/>
</dbReference>
<dbReference type="GO" id="GO:0005576">
    <property type="term" value="C:extracellular region"/>
    <property type="evidence" value="ECO:0007669"/>
    <property type="project" value="UniProtKB-SubCell"/>
</dbReference>
<keyword evidence="2" id="KW-0964">Secreted</keyword>
<dbReference type="InterPro" id="IPR050439">
    <property type="entry name" value="ADAMTS_ADAMTS-like"/>
</dbReference>
<dbReference type="GO" id="GO:0006508">
    <property type="term" value="P:proteolysis"/>
    <property type="evidence" value="ECO:0007669"/>
    <property type="project" value="TreeGrafter"/>
</dbReference>
<evidence type="ECO:0000256" key="3">
    <source>
        <dbReference type="ARBA" id="ARBA00023157"/>
    </source>
</evidence>
<feature type="domain" description="ADAMTS/ADAMTS-like Spacer 1" evidence="7">
    <location>
        <begin position="241"/>
        <end position="312"/>
    </location>
</feature>
<feature type="compositionally biased region" description="Gly residues" evidence="5">
    <location>
        <begin position="533"/>
        <end position="546"/>
    </location>
</feature>
<feature type="chain" id="PRO_5034771907" evidence="6">
    <location>
        <begin position="48"/>
        <end position="546"/>
    </location>
</feature>
<dbReference type="PANTHER" id="PTHR13723:SF173">
    <property type="entry name" value="ADAMTS-LIKE PROTEIN 5"/>
    <property type="match status" value="1"/>
</dbReference>
<feature type="compositionally biased region" description="Basic residues" evidence="5">
    <location>
        <begin position="372"/>
        <end position="382"/>
    </location>
</feature>
<dbReference type="InterPro" id="IPR000884">
    <property type="entry name" value="TSP1_rpt"/>
</dbReference>
<dbReference type="Proteomes" id="UP000694549">
    <property type="component" value="Unplaced"/>
</dbReference>
<dbReference type="InterPro" id="IPR036383">
    <property type="entry name" value="TSP1_rpt_sf"/>
</dbReference>
<evidence type="ECO:0000256" key="2">
    <source>
        <dbReference type="ARBA" id="ARBA00022525"/>
    </source>
</evidence>
<evidence type="ECO:0000313" key="9">
    <source>
        <dbReference type="Ensembl" id="ENSAZOP00000000693.1"/>
    </source>
</evidence>